<dbReference type="AlphaFoldDB" id="A0A9N9VT85"/>
<keyword evidence="2" id="KW-1185">Reference proteome</keyword>
<accession>A0A9N9VT85</accession>
<gene>
    <name evidence="1" type="ORF">CRHIZ90672A_00009815</name>
</gene>
<organism evidence="1 2">
    <name type="scientific">Clonostachys rhizophaga</name>
    <dbReference type="NCBI Taxonomy" id="160324"/>
    <lineage>
        <taxon>Eukaryota</taxon>
        <taxon>Fungi</taxon>
        <taxon>Dikarya</taxon>
        <taxon>Ascomycota</taxon>
        <taxon>Pezizomycotina</taxon>
        <taxon>Sordariomycetes</taxon>
        <taxon>Hypocreomycetidae</taxon>
        <taxon>Hypocreales</taxon>
        <taxon>Bionectriaceae</taxon>
        <taxon>Clonostachys</taxon>
    </lineage>
</organism>
<evidence type="ECO:0000313" key="1">
    <source>
        <dbReference type="EMBL" id="CAH0031330.1"/>
    </source>
</evidence>
<dbReference type="Proteomes" id="UP000696573">
    <property type="component" value="Unassembled WGS sequence"/>
</dbReference>
<name>A0A9N9VT85_9HYPO</name>
<evidence type="ECO:0000313" key="2">
    <source>
        <dbReference type="Proteomes" id="UP000696573"/>
    </source>
</evidence>
<sequence length="91" mass="9747">MMPATGLVKSASTGQISSHILPRDVSMVAVLGLFELHAGYAIQRWMDQGPEEDHWSALNPPPPGESLAEIIANEMANLSFAEDTTNGKDAI</sequence>
<comment type="caution">
    <text evidence="1">The sequence shown here is derived from an EMBL/GenBank/DDBJ whole genome shotgun (WGS) entry which is preliminary data.</text>
</comment>
<dbReference type="OrthoDB" id="5127641at2759"/>
<protein>
    <submittedName>
        <fullName evidence="1">Uncharacterized protein</fullName>
    </submittedName>
</protein>
<reference evidence="1" key="1">
    <citation type="submission" date="2021-10" db="EMBL/GenBank/DDBJ databases">
        <authorList>
            <person name="Piombo E."/>
        </authorList>
    </citation>
    <scope>NUCLEOTIDE SEQUENCE</scope>
</reference>
<dbReference type="EMBL" id="CABFNQ020000741">
    <property type="protein sequence ID" value="CAH0031330.1"/>
    <property type="molecule type" value="Genomic_DNA"/>
</dbReference>
<proteinExistence type="predicted"/>